<proteinExistence type="predicted"/>
<keyword evidence="2" id="KW-1185">Reference proteome</keyword>
<dbReference type="HOGENOM" id="CLU_2942787_0_0_1"/>
<organism evidence="1 2">
    <name type="scientific">Pisolithus tinctorius Marx 270</name>
    <dbReference type="NCBI Taxonomy" id="870435"/>
    <lineage>
        <taxon>Eukaryota</taxon>
        <taxon>Fungi</taxon>
        <taxon>Dikarya</taxon>
        <taxon>Basidiomycota</taxon>
        <taxon>Agaricomycotina</taxon>
        <taxon>Agaricomycetes</taxon>
        <taxon>Agaricomycetidae</taxon>
        <taxon>Boletales</taxon>
        <taxon>Sclerodermatineae</taxon>
        <taxon>Pisolithaceae</taxon>
        <taxon>Pisolithus</taxon>
    </lineage>
</organism>
<sequence length="60" mass="6460">MNHTISGDEFWSAQGGTMISVLAAGGLLTPKDHKTKLPWHSRHAGYLTSEVERGGVSEPI</sequence>
<dbReference type="EMBL" id="KN832025">
    <property type="protein sequence ID" value="KIN97725.1"/>
    <property type="molecule type" value="Genomic_DNA"/>
</dbReference>
<protein>
    <submittedName>
        <fullName evidence="1">Uncharacterized protein</fullName>
    </submittedName>
</protein>
<reference evidence="1 2" key="1">
    <citation type="submission" date="2014-04" db="EMBL/GenBank/DDBJ databases">
        <authorList>
            <consortium name="DOE Joint Genome Institute"/>
            <person name="Kuo A."/>
            <person name="Kohler A."/>
            <person name="Costa M.D."/>
            <person name="Nagy L.G."/>
            <person name="Floudas D."/>
            <person name="Copeland A."/>
            <person name="Barry K.W."/>
            <person name="Cichocki N."/>
            <person name="Veneault-Fourrey C."/>
            <person name="LaButti K."/>
            <person name="Lindquist E.A."/>
            <person name="Lipzen A."/>
            <person name="Lundell T."/>
            <person name="Morin E."/>
            <person name="Murat C."/>
            <person name="Sun H."/>
            <person name="Tunlid A."/>
            <person name="Henrissat B."/>
            <person name="Grigoriev I.V."/>
            <person name="Hibbett D.S."/>
            <person name="Martin F."/>
            <person name="Nordberg H.P."/>
            <person name="Cantor M.N."/>
            <person name="Hua S.X."/>
        </authorList>
    </citation>
    <scope>NUCLEOTIDE SEQUENCE [LARGE SCALE GENOMIC DNA]</scope>
    <source>
        <strain evidence="1 2">Marx 270</strain>
    </source>
</reference>
<name>A0A0C3NQ73_PISTI</name>
<dbReference type="InParanoid" id="A0A0C3NQ73"/>
<dbReference type="Proteomes" id="UP000054217">
    <property type="component" value="Unassembled WGS sequence"/>
</dbReference>
<evidence type="ECO:0000313" key="1">
    <source>
        <dbReference type="EMBL" id="KIN97725.1"/>
    </source>
</evidence>
<dbReference type="AlphaFoldDB" id="A0A0C3NQ73"/>
<reference evidence="2" key="2">
    <citation type="submission" date="2015-01" db="EMBL/GenBank/DDBJ databases">
        <title>Evolutionary Origins and Diversification of the Mycorrhizal Mutualists.</title>
        <authorList>
            <consortium name="DOE Joint Genome Institute"/>
            <consortium name="Mycorrhizal Genomics Consortium"/>
            <person name="Kohler A."/>
            <person name="Kuo A."/>
            <person name="Nagy L.G."/>
            <person name="Floudas D."/>
            <person name="Copeland A."/>
            <person name="Barry K.W."/>
            <person name="Cichocki N."/>
            <person name="Veneault-Fourrey C."/>
            <person name="LaButti K."/>
            <person name="Lindquist E.A."/>
            <person name="Lipzen A."/>
            <person name="Lundell T."/>
            <person name="Morin E."/>
            <person name="Murat C."/>
            <person name="Riley R."/>
            <person name="Ohm R."/>
            <person name="Sun H."/>
            <person name="Tunlid A."/>
            <person name="Henrissat B."/>
            <person name="Grigoriev I.V."/>
            <person name="Hibbett D.S."/>
            <person name="Martin F."/>
        </authorList>
    </citation>
    <scope>NUCLEOTIDE SEQUENCE [LARGE SCALE GENOMIC DNA]</scope>
    <source>
        <strain evidence="2">Marx 270</strain>
    </source>
</reference>
<evidence type="ECO:0000313" key="2">
    <source>
        <dbReference type="Proteomes" id="UP000054217"/>
    </source>
</evidence>
<accession>A0A0C3NQ73</accession>
<gene>
    <name evidence="1" type="ORF">M404DRAFT_1005900</name>
</gene>